<evidence type="ECO:0000256" key="7">
    <source>
        <dbReference type="ARBA" id="ARBA00023316"/>
    </source>
</evidence>
<keyword evidence="3" id="KW-0134">Cell wall</keyword>
<organism evidence="11 12">
    <name type="scientific">Oldenlandia corymbosa var. corymbosa</name>
    <dbReference type="NCBI Taxonomy" id="529605"/>
    <lineage>
        <taxon>Eukaryota</taxon>
        <taxon>Viridiplantae</taxon>
        <taxon>Streptophyta</taxon>
        <taxon>Embryophyta</taxon>
        <taxon>Tracheophyta</taxon>
        <taxon>Spermatophyta</taxon>
        <taxon>Magnoliopsida</taxon>
        <taxon>eudicotyledons</taxon>
        <taxon>Gunneridae</taxon>
        <taxon>Pentapetalae</taxon>
        <taxon>asterids</taxon>
        <taxon>lamiids</taxon>
        <taxon>Gentianales</taxon>
        <taxon>Rubiaceae</taxon>
        <taxon>Rubioideae</taxon>
        <taxon>Spermacoceae</taxon>
        <taxon>Hedyotis-Oldenlandia complex</taxon>
        <taxon>Oldenlandia</taxon>
    </lineage>
</organism>
<name>A0AAV1DKS2_OLDCO</name>
<keyword evidence="4" id="KW-0964">Secreted</keyword>
<dbReference type="GO" id="GO:0005975">
    <property type="term" value="P:carbohydrate metabolic process"/>
    <property type="evidence" value="ECO:0007669"/>
    <property type="project" value="InterPro"/>
</dbReference>
<evidence type="ECO:0000256" key="5">
    <source>
        <dbReference type="ARBA" id="ARBA00022801"/>
    </source>
</evidence>
<dbReference type="PANTHER" id="PTHR31375">
    <property type="match status" value="1"/>
</dbReference>
<evidence type="ECO:0000313" key="12">
    <source>
        <dbReference type="Proteomes" id="UP001161247"/>
    </source>
</evidence>
<evidence type="ECO:0000256" key="6">
    <source>
        <dbReference type="ARBA" id="ARBA00023295"/>
    </source>
</evidence>
<evidence type="ECO:0000313" key="11">
    <source>
        <dbReference type="EMBL" id="CAI9108338.1"/>
    </source>
</evidence>
<dbReference type="EMBL" id="OX459123">
    <property type="protein sequence ID" value="CAI9108338.1"/>
    <property type="molecule type" value="Genomic_DNA"/>
</dbReference>
<evidence type="ECO:0000256" key="2">
    <source>
        <dbReference type="ARBA" id="ARBA00008834"/>
    </source>
</evidence>
<evidence type="ECO:0000256" key="10">
    <source>
        <dbReference type="SAM" id="SignalP"/>
    </source>
</evidence>
<dbReference type="InterPro" id="IPR006626">
    <property type="entry name" value="PbH1"/>
</dbReference>
<dbReference type="Gene3D" id="2.160.20.10">
    <property type="entry name" value="Single-stranded right-handed beta-helix, Pectin lyase-like"/>
    <property type="match status" value="1"/>
</dbReference>
<dbReference type="FunFam" id="2.160.20.10:FF:000004">
    <property type="entry name" value="Pectin lyase-like superfamily protein"/>
    <property type="match status" value="1"/>
</dbReference>
<dbReference type="InterPro" id="IPR000743">
    <property type="entry name" value="Glyco_hydro_28"/>
</dbReference>
<dbReference type="AlphaFoldDB" id="A0AAV1DKS2"/>
<evidence type="ECO:0000256" key="8">
    <source>
        <dbReference type="PROSITE-ProRule" id="PRU10052"/>
    </source>
</evidence>
<accession>A0AAV1DKS2</accession>
<proteinExistence type="inferred from homology"/>
<evidence type="ECO:0000256" key="1">
    <source>
        <dbReference type="ARBA" id="ARBA00004191"/>
    </source>
</evidence>
<evidence type="ECO:0000256" key="9">
    <source>
        <dbReference type="RuleBase" id="RU361169"/>
    </source>
</evidence>
<feature type="chain" id="PRO_5043393154" evidence="10">
    <location>
        <begin position="24"/>
        <end position="398"/>
    </location>
</feature>
<reference evidence="11" key="1">
    <citation type="submission" date="2023-03" db="EMBL/GenBank/DDBJ databases">
        <authorList>
            <person name="Julca I."/>
        </authorList>
    </citation>
    <scope>NUCLEOTIDE SEQUENCE</scope>
</reference>
<dbReference type="GO" id="GO:0004650">
    <property type="term" value="F:polygalacturonase activity"/>
    <property type="evidence" value="ECO:0007669"/>
    <property type="project" value="InterPro"/>
</dbReference>
<dbReference type="Pfam" id="PF00295">
    <property type="entry name" value="Glyco_hydro_28"/>
    <property type="match status" value="1"/>
</dbReference>
<keyword evidence="5 9" id="KW-0378">Hydrolase</keyword>
<comment type="similarity">
    <text evidence="2 9">Belongs to the glycosyl hydrolase 28 family.</text>
</comment>
<sequence>MATQMRILSLIPVLFIFFRSSVAKGGATYNVQSFGARPNGRSDCTRAFLNAWAAACASSQPSTVYVPQGRYLIGAAAFWGQTCRSRHITLQIDGTLVAPSDYNVIGHTGNWLKFESVNGLSIIGGTLDGQGSGLWNCKNHGRNCPIGATSLGIYNSNNVMVYGLRSVNSQLFHMIVYGCRNVNLIGVTISAPGNSPNTDGIHIQSSSGVTIMKSNIGTGDDCISIGPGSSNLRIQDCKCGPGHGISIGSLGSNFNEPGVQNVTVKSVTFVGTQNGVRIKTWAKPSNGFVRGVLYQHLTMNDVQNPIIIDQKYCPSGGGCPNSAASVKISDVTYQDIHGTSATQVAVNFECSKMNPCKGISLQDVQLSFRNQAAVSSCVNAGGSSFGLVEPTSCFRGRN</sequence>
<protein>
    <submittedName>
        <fullName evidence="11">OLC1v1007908C1</fullName>
    </submittedName>
</protein>
<keyword evidence="7" id="KW-0961">Cell wall biogenesis/degradation</keyword>
<keyword evidence="12" id="KW-1185">Reference proteome</keyword>
<gene>
    <name evidence="11" type="ORF">OLC1_LOCUS16441</name>
</gene>
<evidence type="ECO:0000256" key="3">
    <source>
        <dbReference type="ARBA" id="ARBA00022512"/>
    </source>
</evidence>
<dbReference type="SMART" id="SM00710">
    <property type="entry name" value="PbH1"/>
    <property type="match status" value="4"/>
</dbReference>
<dbReference type="SUPFAM" id="SSF51126">
    <property type="entry name" value="Pectin lyase-like"/>
    <property type="match status" value="1"/>
</dbReference>
<comment type="subcellular location">
    <subcellularLocation>
        <location evidence="1">Secreted</location>
        <location evidence="1">Cell wall</location>
    </subcellularLocation>
</comment>
<dbReference type="PROSITE" id="PS00502">
    <property type="entry name" value="POLYGALACTURONASE"/>
    <property type="match status" value="1"/>
</dbReference>
<dbReference type="GO" id="GO:0071555">
    <property type="term" value="P:cell wall organization"/>
    <property type="evidence" value="ECO:0007669"/>
    <property type="project" value="UniProtKB-KW"/>
</dbReference>
<evidence type="ECO:0000256" key="4">
    <source>
        <dbReference type="ARBA" id="ARBA00022525"/>
    </source>
</evidence>
<feature type="signal peptide" evidence="10">
    <location>
        <begin position="1"/>
        <end position="23"/>
    </location>
</feature>
<dbReference type="InterPro" id="IPR012334">
    <property type="entry name" value="Pectin_lyas_fold"/>
</dbReference>
<feature type="active site" evidence="8">
    <location>
        <position position="243"/>
    </location>
</feature>
<dbReference type="InterPro" id="IPR011050">
    <property type="entry name" value="Pectin_lyase_fold/virulence"/>
</dbReference>
<keyword evidence="10" id="KW-0732">Signal</keyword>
<keyword evidence="6 9" id="KW-0326">Glycosidase</keyword>
<dbReference type="Proteomes" id="UP001161247">
    <property type="component" value="Chromosome 6"/>
</dbReference>